<comment type="function">
    <text evidence="3">Participates in chromosomal partition during cell division. May act via the formation of a condensin-like complex containing Smc and ScpB that pull DNA away from mid-cell into both cell halves.</text>
</comment>
<comment type="similarity">
    <text evidence="3">Belongs to the ScpA family.</text>
</comment>
<keyword evidence="5" id="KW-1185">Reference proteome</keyword>
<dbReference type="RefSeq" id="WP_216555811.1">
    <property type="nucleotide sequence ID" value="NZ_JAHLOH010000016.1"/>
</dbReference>
<evidence type="ECO:0000313" key="5">
    <source>
        <dbReference type="Proteomes" id="UP001524478"/>
    </source>
</evidence>
<accession>A0ABT1S5D4</accession>
<keyword evidence="1 3" id="KW-0159">Chromosome partition</keyword>
<keyword evidence="3" id="KW-0132">Cell division</keyword>
<gene>
    <name evidence="3" type="primary">scpA</name>
    <name evidence="4" type="ORF">NE686_01105</name>
</gene>
<evidence type="ECO:0000313" key="4">
    <source>
        <dbReference type="EMBL" id="MCQ4921668.1"/>
    </source>
</evidence>
<dbReference type="HAMAP" id="MF_01805">
    <property type="entry name" value="ScpA"/>
    <property type="match status" value="1"/>
</dbReference>
<evidence type="ECO:0000256" key="3">
    <source>
        <dbReference type="HAMAP-Rule" id="MF_01805"/>
    </source>
</evidence>
<dbReference type="Proteomes" id="UP001524478">
    <property type="component" value="Unassembled WGS sequence"/>
</dbReference>
<comment type="subunit">
    <text evidence="3">Component of a cohesin-like complex composed of ScpA, ScpB and the Smc homodimer, in which ScpA and ScpB bind to the head domain of Smc. The presence of the three proteins is required for the association of the complex with DNA.</text>
</comment>
<dbReference type="EMBL" id="JANGAC010000001">
    <property type="protein sequence ID" value="MCQ4921668.1"/>
    <property type="molecule type" value="Genomic_DNA"/>
</dbReference>
<evidence type="ECO:0000256" key="2">
    <source>
        <dbReference type="ARBA" id="ARBA00044777"/>
    </source>
</evidence>
<name>A0ABT1S5D4_9FIRM</name>
<comment type="subcellular location">
    <subcellularLocation>
        <location evidence="3">Cytoplasm</location>
    </subcellularLocation>
    <text evidence="3">Associated with two foci at the outer edges of the nucleoid region in young cells, and at four foci within both cell halves in older cells.</text>
</comment>
<sequence>MDYKITIDAFEGPMDLLLHLIDKAEIDIYDIPINLIAEQFIEYIAQMEELNLDVASDFLVMAATLLEIKSKLLLPSRNNSMDTQLEMEEVDPRAELVRRLVEYKKYKNVVEDLRSLEIIQSQVYYKPKEDLSDFEDEKFELEGLNIDLLLKSLNNIIKKRNKENLSLDINEIQRDEYTLEECIKDIKQKLDAVNILRFSSLIQKDSTKKEIITYFLSILELIRMKYIYANQGEDFSDLIISRRLEEEQ</sequence>
<dbReference type="PANTHER" id="PTHR33969">
    <property type="entry name" value="SEGREGATION AND CONDENSATION PROTEIN A"/>
    <property type="match status" value="1"/>
</dbReference>
<dbReference type="InterPro" id="IPR003768">
    <property type="entry name" value="ScpA"/>
</dbReference>
<evidence type="ECO:0000256" key="1">
    <source>
        <dbReference type="ARBA" id="ARBA00022829"/>
    </source>
</evidence>
<proteinExistence type="inferred from homology"/>
<reference evidence="4 5" key="1">
    <citation type="submission" date="2022-06" db="EMBL/GenBank/DDBJ databases">
        <title>Isolation of gut microbiota from human fecal samples.</title>
        <authorList>
            <person name="Pamer E.G."/>
            <person name="Barat B."/>
            <person name="Waligurski E."/>
            <person name="Medina S."/>
            <person name="Paddock L."/>
            <person name="Mostad J."/>
        </authorList>
    </citation>
    <scope>NUCLEOTIDE SEQUENCE [LARGE SCALE GENOMIC DNA]</scope>
    <source>
        <strain evidence="4 5">DFI.7.95</strain>
    </source>
</reference>
<comment type="caution">
    <text evidence="4">The sequence shown here is derived from an EMBL/GenBank/DDBJ whole genome shotgun (WGS) entry which is preliminary data.</text>
</comment>
<dbReference type="PANTHER" id="PTHR33969:SF2">
    <property type="entry name" value="SEGREGATION AND CONDENSATION PROTEIN A"/>
    <property type="match status" value="1"/>
</dbReference>
<keyword evidence="3" id="KW-0131">Cell cycle</keyword>
<keyword evidence="3" id="KW-0963">Cytoplasm</keyword>
<protein>
    <recommendedName>
        <fullName evidence="2 3">Segregation and condensation protein A</fullName>
    </recommendedName>
</protein>
<dbReference type="Pfam" id="PF02616">
    <property type="entry name" value="SMC_ScpA"/>
    <property type="match status" value="1"/>
</dbReference>
<organism evidence="4 5">
    <name type="scientific">Tissierella carlieri</name>
    <dbReference type="NCBI Taxonomy" id="689904"/>
    <lineage>
        <taxon>Bacteria</taxon>
        <taxon>Bacillati</taxon>
        <taxon>Bacillota</taxon>
        <taxon>Tissierellia</taxon>
        <taxon>Tissierellales</taxon>
        <taxon>Tissierellaceae</taxon>
        <taxon>Tissierella</taxon>
    </lineage>
</organism>